<dbReference type="GO" id="GO:0004046">
    <property type="term" value="F:aminoacylase activity"/>
    <property type="evidence" value="ECO:0007669"/>
    <property type="project" value="UniProtKB-EC"/>
</dbReference>
<dbReference type="GO" id="GO:0046872">
    <property type="term" value="F:metal ion binding"/>
    <property type="evidence" value="ECO:0007669"/>
    <property type="project" value="UniProtKB-KW"/>
</dbReference>
<evidence type="ECO:0000256" key="3">
    <source>
        <dbReference type="ARBA" id="ARBA00011913"/>
    </source>
</evidence>
<dbReference type="Proteomes" id="UP000596660">
    <property type="component" value="Unplaced"/>
</dbReference>
<evidence type="ECO:0000313" key="12">
    <source>
        <dbReference type="EnsemblPlants" id="AUR62013193-RA:cds"/>
    </source>
</evidence>
<evidence type="ECO:0000256" key="10">
    <source>
        <dbReference type="PIRSR" id="PIRSR036696-2"/>
    </source>
</evidence>
<dbReference type="SUPFAM" id="SSF53187">
    <property type="entry name" value="Zn-dependent exopeptidases"/>
    <property type="match status" value="1"/>
</dbReference>
<evidence type="ECO:0000313" key="13">
    <source>
        <dbReference type="Proteomes" id="UP000596660"/>
    </source>
</evidence>
<protein>
    <recommendedName>
        <fullName evidence="3">N-acyl-aliphatic-L-amino acid amidohydrolase</fullName>
        <ecNumber evidence="3">3.5.1.14</ecNumber>
    </recommendedName>
    <alternativeName>
        <fullName evidence="8">N-acyl-L-amino-acid amidohydrolase</fullName>
    </alternativeName>
</protein>
<dbReference type="FunFam" id="1.10.150.900:FF:000001">
    <property type="entry name" value="Aminoacylase-1, putative"/>
    <property type="match status" value="1"/>
</dbReference>
<feature type="binding site" evidence="10">
    <location>
        <position position="109"/>
    </location>
    <ligand>
        <name>Zn(2+)</name>
        <dbReference type="ChEBI" id="CHEBI:29105"/>
        <label>2</label>
    </ligand>
</feature>
<feature type="binding site" evidence="10">
    <location>
        <position position="109"/>
    </location>
    <ligand>
        <name>Zn(2+)</name>
        <dbReference type="ChEBI" id="CHEBI:29105"/>
        <label>1</label>
    </ligand>
</feature>
<dbReference type="AlphaFoldDB" id="A0A803LGU6"/>
<comment type="cofactor">
    <cofactor evidence="10">
        <name>Zn(2+)</name>
        <dbReference type="ChEBI" id="CHEBI:29105"/>
    </cofactor>
    <text evidence="10">Binds 2 Zn(2+) ions per subunit.</text>
</comment>
<dbReference type="PROSITE" id="PS00758">
    <property type="entry name" value="ARGE_DAPE_CPG2_1"/>
    <property type="match status" value="1"/>
</dbReference>
<keyword evidence="5 10" id="KW-0479">Metal-binding</keyword>
<feature type="active site" evidence="9">
    <location>
        <position position="78"/>
    </location>
</feature>
<dbReference type="EnsemblPlants" id="AUR62013193-RA">
    <property type="protein sequence ID" value="AUR62013193-RA:cds"/>
    <property type="gene ID" value="AUR62013193"/>
</dbReference>
<organism evidence="12 13">
    <name type="scientific">Chenopodium quinoa</name>
    <name type="common">Quinoa</name>
    <dbReference type="NCBI Taxonomy" id="63459"/>
    <lineage>
        <taxon>Eukaryota</taxon>
        <taxon>Viridiplantae</taxon>
        <taxon>Streptophyta</taxon>
        <taxon>Embryophyta</taxon>
        <taxon>Tracheophyta</taxon>
        <taxon>Spermatophyta</taxon>
        <taxon>Magnoliopsida</taxon>
        <taxon>eudicotyledons</taxon>
        <taxon>Gunneridae</taxon>
        <taxon>Pentapetalae</taxon>
        <taxon>Caryophyllales</taxon>
        <taxon>Chenopodiaceae</taxon>
        <taxon>Chenopodioideae</taxon>
        <taxon>Atripliceae</taxon>
        <taxon>Chenopodium</taxon>
    </lineage>
</organism>
<dbReference type="Gene3D" id="3.40.630.10">
    <property type="entry name" value="Zn peptidases"/>
    <property type="match status" value="1"/>
</dbReference>
<dbReference type="FunFam" id="3.30.70.360:FF:000009">
    <property type="entry name" value="aminoacylase-1 isoform X1"/>
    <property type="match status" value="1"/>
</dbReference>
<evidence type="ECO:0000256" key="7">
    <source>
        <dbReference type="ARBA" id="ARBA00022833"/>
    </source>
</evidence>
<comment type="similarity">
    <text evidence="2">Belongs to the peptidase M20A family.</text>
</comment>
<evidence type="ECO:0000256" key="4">
    <source>
        <dbReference type="ARBA" id="ARBA00022490"/>
    </source>
</evidence>
<dbReference type="InterPro" id="IPR010159">
    <property type="entry name" value="N-acyl_aa_amidohydrolase"/>
</dbReference>
<evidence type="ECO:0000256" key="2">
    <source>
        <dbReference type="ARBA" id="ARBA00006247"/>
    </source>
</evidence>
<dbReference type="EC" id="3.5.1.14" evidence="3"/>
<evidence type="ECO:0000259" key="11">
    <source>
        <dbReference type="Pfam" id="PF07687"/>
    </source>
</evidence>
<dbReference type="Pfam" id="PF01546">
    <property type="entry name" value="Peptidase_M20"/>
    <property type="match status" value="1"/>
</dbReference>
<keyword evidence="13" id="KW-1185">Reference proteome</keyword>
<gene>
    <name evidence="12" type="primary">LOC110682012</name>
</gene>
<dbReference type="GO" id="GO:0005737">
    <property type="term" value="C:cytoplasm"/>
    <property type="evidence" value="ECO:0007669"/>
    <property type="project" value="UniProtKB-SubCell"/>
</dbReference>
<dbReference type="SUPFAM" id="SSF55031">
    <property type="entry name" value="Bacterial exopeptidase dimerisation domain"/>
    <property type="match status" value="1"/>
</dbReference>
<comment type="subcellular location">
    <subcellularLocation>
        <location evidence="1">Cytoplasm</location>
    </subcellularLocation>
</comment>
<keyword evidence="7 10" id="KW-0862">Zinc</keyword>
<keyword evidence="4" id="KW-0963">Cytoplasm</keyword>
<reference evidence="12" key="2">
    <citation type="submission" date="2021-03" db="UniProtKB">
        <authorList>
            <consortium name="EnsemblPlants"/>
        </authorList>
    </citation>
    <scope>IDENTIFICATION</scope>
</reference>
<dbReference type="InterPro" id="IPR036264">
    <property type="entry name" value="Bact_exopeptidase_dim_dom"/>
</dbReference>
<name>A0A803LGU6_CHEQI</name>
<dbReference type="PANTHER" id="PTHR45892:SF1">
    <property type="entry name" value="AMINOACYLASE-1"/>
    <property type="match status" value="1"/>
</dbReference>
<dbReference type="InterPro" id="IPR001261">
    <property type="entry name" value="ArgE/DapE_CS"/>
</dbReference>
<dbReference type="InterPro" id="IPR002933">
    <property type="entry name" value="Peptidase_M20"/>
</dbReference>
<feature type="active site" description="Proton acceptor" evidence="9">
    <location>
        <position position="143"/>
    </location>
</feature>
<dbReference type="OMA" id="MEFRICE"/>
<evidence type="ECO:0000256" key="1">
    <source>
        <dbReference type="ARBA" id="ARBA00004496"/>
    </source>
</evidence>
<proteinExistence type="inferred from homology"/>
<dbReference type="FunFam" id="3.40.630.10:FF:000019">
    <property type="entry name" value="Aminoacylase 1"/>
    <property type="match status" value="1"/>
</dbReference>
<dbReference type="Gene3D" id="1.10.150.900">
    <property type="match status" value="1"/>
</dbReference>
<feature type="binding site" evidence="10">
    <location>
        <position position="144"/>
    </location>
    <ligand>
        <name>Zn(2+)</name>
        <dbReference type="ChEBI" id="CHEBI:29105"/>
        <label>2</label>
    </ligand>
</feature>
<reference evidence="12" key="1">
    <citation type="journal article" date="2017" name="Nature">
        <title>The genome of Chenopodium quinoa.</title>
        <authorList>
            <person name="Jarvis D.E."/>
            <person name="Ho Y.S."/>
            <person name="Lightfoot D.J."/>
            <person name="Schmoeckel S.M."/>
            <person name="Li B."/>
            <person name="Borm T.J.A."/>
            <person name="Ohyanagi H."/>
            <person name="Mineta K."/>
            <person name="Michell C.T."/>
            <person name="Saber N."/>
            <person name="Kharbatia N.M."/>
            <person name="Rupper R.R."/>
            <person name="Sharp A.R."/>
            <person name="Dally N."/>
            <person name="Boughton B.A."/>
            <person name="Woo Y.H."/>
            <person name="Gao G."/>
            <person name="Schijlen E.G.W.M."/>
            <person name="Guo X."/>
            <person name="Momin A.A."/>
            <person name="Negrao S."/>
            <person name="Al-Babili S."/>
            <person name="Gehring C."/>
            <person name="Roessner U."/>
            <person name="Jung C."/>
            <person name="Murphy K."/>
            <person name="Arold S.T."/>
            <person name="Gojobori T."/>
            <person name="van der Linden C.G."/>
            <person name="van Loo E.N."/>
            <person name="Jellen E.N."/>
            <person name="Maughan P.J."/>
            <person name="Tester M."/>
        </authorList>
    </citation>
    <scope>NUCLEOTIDE SEQUENCE [LARGE SCALE GENOMIC DNA]</scope>
    <source>
        <strain evidence="12">cv. PI 614886</strain>
    </source>
</reference>
<dbReference type="CDD" id="cd05646">
    <property type="entry name" value="M20_AcylaseI_like"/>
    <property type="match status" value="1"/>
</dbReference>
<feature type="binding site" evidence="10">
    <location>
        <position position="381"/>
    </location>
    <ligand>
        <name>Zn(2+)</name>
        <dbReference type="ChEBI" id="CHEBI:29105"/>
        <label>2</label>
    </ligand>
</feature>
<evidence type="ECO:0000256" key="5">
    <source>
        <dbReference type="ARBA" id="ARBA00022723"/>
    </source>
</evidence>
<feature type="domain" description="Peptidase M20 dimerisation" evidence="11">
    <location>
        <begin position="185"/>
        <end position="294"/>
    </location>
</feature>
<keyword evidence="6" id="KW-0378">Hydrolase</keyword>
<dbReference type="PANTHER" id="PTHR45892">
    <property type="entry name" value="AMINOACYLASE-1"/>
    <property type="match status" value="1"/>
</dbReference>
<dbReference type="Gramene" id="AUR62013193-RA">
    <property type="protein sequence ID" value="AUR62013193-RA:cds"/>
    <property type="gene ID" value="AUR62013193"/>
</dbReference>
<dbReference type="PIRSF" id="PIRSF036696">
    <property type="entry name" value="ACY-1"/>
    <property type="match status" value="1"/>
</dbReference>
<feature type="binding site" evidence="10">
    <location>
        <position position="76"/>
    </location>
    <ligand>
        <name>Zn(2+)</name>
        <dbReference type="ChEBI" id="CHEBI:29105"/>
        <label>1</label>
    </ligand>
</feature>
<dbReference type="Gene3D" id="3.30.70.360">
    <property type="match status" value="1"/>
</dbReference>
<dbReference type="InterPro" id="IPR011650">
    <property type="entry name" value="Peptidase_M20_dimer"/>
</dbReference>
<dbReference type="Pfam" id="PF07687">
    <property type="entry name" value="M20_dimer"/>
    <property type="match status" value="1"/>
</dbReference>
<sequence>MTDPSSAIISRFQEYLRINTAQPNPNYYEAADFILSQANTLSLESQTIEFVKNKPLILLKWPGKNPNLPSVLLNSHTDVVPVEFQKWVHDPFGAHIDSDGDIYARGTQDMKSVGMQYLEAIRKLKDSGFEPIRTIYLSYVPDEEIGGRDGAEKLAESDLFEEMNVAFVLDEGLPSPDEKYLAYNGERSPMWLVIKATGAPGHGAKLYDNTAMENLMKSVESIRGFRASQFDMLKAGLKTDGEVISVNLVYLRAGTQTPNGFVMNLQPSEAEAGIDIRVPPTADQKSLERRIAEEWAPASRNMTFEFKQKVPVVDKFGKPALTAADDSNPWWVLLEKAVRDSGVIVRKPEVSFGTTDARYFRQQGVPAIGFSPIANTPLLLHDHNEHLNQREYLKGVDTYASIIKAYASFAEETEANASKAEL</sequence>
<evidence type="ECO:0000256" key="6">
    <source>
        <dbReference type="ARBA" id="ARBA00022801"/>
    </source>
</evidence>
<dbReference type="NCBIfam" id="TIGR01880">
    <property type="entry name" value="Ac-peptdase-euk"/>
    <property type="match status" value="1"/>
</dbReference>
<evidence type="ECO:0000256" key="9">
    <source>
        <dbReference type="PIRSR" id="PIRSR036696-1"/>
    </source>
</evidence>
<accession>A0A803LGU6</accession>
<dbReference type="GO" id="GO:0006520">
    <property type="term" value="P:amino acid metabolic process"/>
    <property type="evidence" value="ECO:0007669"/>
    <property type="project" value="InterPro"/>
</dbReference>
<feature type="binding site" evidence="10">
    <location>
        <position position="171"/>
    </location>
    <ligand>
        <name>Zn(2+)</name>
        <dbReference type="ChEBI" id="CHEBI:29105"/>
        <label>1</label>
    </ligand>
</feature>
<dbReference type="InterPro" id="IPR052083">
    <property type="entry name" value="Aminoacylase-1_M20A"/>
</dbReference>
<evidence type="ECO:0000256" key="8">
    <source>
        <dbReference type="ARBA" id="ARBA00029656"/>
    </source>
</evidence>